<dbReference type="CDD" id="cd01949">
    <property type="entry name" value="GGDEF"/>
    <property type="match status" value="1"/>
</dbReference>
<dbReference type="EMBL" id="CP001999">
    <property type="protein sequence ID" value="ADG94030.1"/>
    <property type="molecule type" value="Genomic_DNA"/>
</dbReference>
<keyword evidence="4 8" id="KW-0812">Transmembrane</keyword>
<evidence type="ECO:0000256" key="1">
    <source>
        <dbReference type="ARBA" id="ARBA00004651"/>
    </source>
</evidence>
<dbReference type="InterPro" id="IPR033479">
    <property type="entry name" value="dCache_1"/>
</dbReference>
<comment type="subcellular location">
    <subcellularLocation>
        <location evidence="1">Cell membrane</location>
        <topology evidence="1">Multi-pass membrane protein</topology>
    </subcellularLocation>
</comment>
<dbReference type="FunFam" id="3.30.70.270:FF:000001">
    <property type="entry name" value="Diguanylate cyclase domain protein"/>
    <property type="match status" value="1"/>
</dbReference>
<dbReference type="Pfam" id="PF02743">
    <property type="entry name" value="dCache_1"/>
    <property type="match status" value="1"/>
</dbReference>
<keyword evidence="3" id="KW-1003">Cell membrane</keyword>
<dbReference type="InterPro" id="IPR000160">
    <property type="entry name" value="GGDEF_dom"/>
</dbReference>
<evidence type="ECO:0000256" key="6">
    <source>
        <dbReference type="ARBA" id="ARBA00023136"/>
    </source>
</evidence>
<dbReference type="SMART" id="SM00267">
    <property type="entry name" value="GGDEF"/>
    <property type="match status" value="1"/>
</dbReference>
<dbReference type="GO" id="GO:0052621">
    <property type="term" value="F:diguanylate cyclase activity"/>
    <property type="evidence" value="ECO:0007669"/>
    <property type="project" value="UniProtKB-EC"/>
</dbReference>
<evidence type="ECO:0000256" key="4">
    <source>
        <dbReference type="ARBA" id="ARBA00022692"/>
    </source>
</evidence>
<dbReference type="Gene3D" id="3.30.450.20">
    <property type="entry name" value="PAS domain"/>
    <property type="match status" value="1"/>
</dbReference>
<evidence type="ECO:0000259" key="9">
    <source>
        <dbReference type="PROSITE" id="PS50887"/>
    </source>
</evidence>
<evidence type="ECO:0000256" key="2">
    <source>
        <dbReference type="ARBA" id="ARBA00012528"/>
    </source>
</evidence>
<dbReference type="STRING" id="572480.Arnit_2379"/>
<dbReference type="GO" id="GO:0005886">
    <property type="term" value="C:plasma membrane"/>
    <property type="evidence" value="ECO:0007669"/>
    <property type="project" value="UniProtKB-SubCell"/>
</dbReference>
<sequence precursor="true">MNIKNYVVIIVTVLLLTFTIGSSVLNYEKALKEMEVNLKERSLPLSIDNIYSEVQKNIIEPTLVSSMMANDTFVKDWLIHEENQTEKISRYLESIKNRYNMFSTFLVSDKTNNYYTSKGLIDRVKKSNPENAWYFKFKETPENHEINLDFNKKLADSLIMFINYKIFDDKFHYLGATGIGIKISYINEMLKHFRLRYDFNVFFTDKKGHVVLSENEFNNPNKLMDIKELNLANRDLVFDNPQLFEYKKDGKTYILNSKFVKELNLYLFVEAKLDTFTGEVRKTFIFNLLTSLFVTILIIIIILYTIKIYNKKLENLASYDSLTNLHNRRTFNDFFEKSLKQFKRDKIPKSIIFFDLDDFKLVNDNYGHLVGDDVLKRIAAILKLQIRDSDNIARWGGEEFLILLNNSDLEQTFDIAQKLKNCFENDIELNNLVKEGITASFGVSTFKEDDTIEKIISRADKTLYKVKNSGKNRVEKEV</sequence>
<evidence type="ECO:0000256" key="8">
    <source>
        <dbReference type="SAM" id="Phobius"/>
    </source>
</evidence>
<dbReference type="EC" id="2.7.7.65" evidence="2"/>
<name>D5V168_ARCNC</name>
<evidence type="ECO:0000256" key="5">
    <source>
        <dbReference type="ARBA" id="ARBA00022989"/>
    </source>
</evidence>
<organism evidence="10 11">
    <name type="scientific">Arcobacter nitrofigilis (strain ATCC 33309 / DSM 7299 / CCUG 15893 / LMG 7604 / NCTC 12251 / CI)</name>
    <name type="common">Campylobacter nitrofigilis</name>
    <dbReference type="NCBI Taxonomy" id="572480"/>
    <lineage>
        <taxon>Bacteria</taxon>
        <taxon>Pseudomonadati</taxon>
        <taxon>Campylobacterota</taxon>
        <taxon>Epsilonproteobacteria</taxon>
        <taxon>Campylobacterales</taxon>
        <taxon>Arcobacteraceae</taxon>
        <taxon>Arcobacter</taxon>
    </lineage>
</organism>
<dbReference type="SUPFAM" id="SSF55073">
    <property type="entry name" value="Nucleotide cyclase"/>
    <property type="match status" value="1"/>
</dbReference>
<gene>
    <name evidence="10" type="ordered locus">Arnit_2379</name>
</gene>
<proteinExistence type="predicted"/>
<protein>
    <recommendedName>
        <fullName evidence="2">diguanylate cyclase</fullName>
        <ecNumber evidence="2">2.7.7.65</ecNumber>
    </recommendedName>
</protein>
<dbReference type="InterPro" id="IPR043128">
    <property type="entry name" value="Rev_trsase/Diguanyl_cyclase"/>
</dbReference>
<feature type="transmembrane region" description="Helical" evidence="8">
    <location>
        <begin position="284"/>
        <end position="306"/>
    </location>
</feature>
<dbReference type="Pfam" id="PF00990">
    <property type="entry name" value="GGDEF"/>
    <property type="match status" value="1"/>
</dbReference>
<evidence type="ECO:0000313" key="10">
    <source>
        <dbReference type="EMBL" id="ADG94030.1"/>
    </source>
</evidence>
<dbReference type="OrthoDB" id="9812260at2"/>
<dbReference type="InterPro" id="IPR050469">
    <property type="entry name" value="Diguanylate_Cyclase"/>
</dbReference>
<dbReference type="InterPro" id="IPR029787">
    <property type="entry name" value="Nucleotide_cyclase"/>
</dbReference>
<evidence type="ECO:0000313" key="11">
    <source>
        <dbReference type="Proteomes" id="UP000000939"/>
    </source>
</evidence>
<reference evidence="10 11" key="1">
    <citation type="journal article" date="2010" name="Stand. Genomic Sci.">
        <title>Complete genome sequence of Arcobacter nitrofigilis type strain (CI).</title>
        <authorList>
            <person name="Pati A."/>
            <person name="Gronow S."/>
            <person name="Lapidus A."/>
            <person name="Copeland A."/>
            <person name="Glavina Del Rio T."/>
            <person name="Nolan M."/>
            <person name="Lucas S."/>
            <person name="Tice H."/>
            <person name="Cheng J.F."/>
            <person name="Han C."/>
            <person name="Chertkov O."/>
            <person name="Bruce D."/>
            <person name="Tapia R."/>
            <person name="Goodwin L."/>
            <person name="Pitluck S."/>
            <person name="Liolios K."/>
            <person name="Ivanova N."/>
            <person name="Mavromatis K."/>
            <person name="Chen A."/>
            <person name="Palaniappan K."/>
            <person name="Land M."/>
            <person name="Hauser L."/>
            <person name="Chang Y.J."/>
            <person name="Jeffries C.D."/>
            <person name="Detter J.C."/>
            <person name="Rohde M."/>
            <person name="Goker M."/>
            <person name="Bristow J."/>
            <person name="Eisen J.A."/>
            <person name="Markowitz V."/>
            <person name="Hugenholtz P."/>
            <person name="Klenk H.P."/>
            <person name="Kyrpides N.C."/>
        </authorList>
    </citation>
    <scope>NUCLEOTIDE SEQUENCE [LARGE SCALE GENOMIC DNA]</scope>
    <source>
        <strain evidence="11">ATCC 33309 / DSM 7299 / CCUG 15893 / LMG 7604 / NCTC 12251 / CI</strain>
    </source>
</reference>
<comment type="catalytic activity">
    <reaction evidence="7">
        <text>2 GTP = 3',3'-c-di-GMP + 2 diphosphate</text>
        <dbReference type="Rhea" id="RHEA:24898"/>
        <dbReference type="ChEBI" id="CHEBI:33019"/>
        <dbReference type="ChEBI" id="CHEBI:37565"/>
        <dbReference type="ChEBI" id="CHEBI:58805"/>
        <dbReference type="EC" id="2.7.7.65"/>
    </reaction>
</comment>
<accession>D5V168</accession>
<dbReference type="PANTHER" id="PTHR45138:SF9">
    <property type="entry name" value="DIGUANYLATE CYCLASE DGCM-RELATED"/>
    <property type="match status" value="1"/>
</dbReference>
<dbReference type="PANTHER" id="PTHR45138">
    <property type="entry name" value="REGULATORY COMPONENTS OF SENSORY TRANSDUCTION SYSTEM"/>
    <property type="match status" value="1"/>
</dbReference>
<keyword evidence="11" id="KW-1185">Reference proteome</keyword>
<evidence type="ECO:0000256" key="3">
    <source>
        <dbReference type="ARBA" id="ARBA00022475"/>
    </source>
</evidence>
<dbReference type="NCBIfam" id="TIGR00254">
    <property type="entry name" value="GGDEF"/>
    <property type="match status" value="1"/>
</dbReference>
<dbReference type="HOGENOM" id="CLU_029518_0_0_7"/>
<dbReference type="Gene3D" id="3.30.70.270">
    <property type="match status" value="1"/>
</dbReference>
<dbReference type="AlphaFoldDB" id="D5V168"/>
<dbReference type="Proteomes" id="UP000000939">
    <property type="component" value="Chromosome"/>
</dbReference>
<feature type="domain" description="GGDEF" evidence="9">
    <location>
        <begin position="347"/>
        <end position="478"/>
    </location>
</feature>
<dbReference type="RefSeq" id="WP_013136175.1">
    <property type="nucleotide sequence ID" value="NC_014166.1"/>
</dbReference>
<dbReference type="GO" id="GO:1902201">
    <property type="term" value="P:negative regulation of bacterial-type flagellum-dependent cell motility"/>
    <property type="evidence" value="ECO:0007669"/>
    <property type="project" value="TreeGrafter"/>
</dbReference>
<keyword evidence="5 8" id="KW-1133">Transmembrane helix</keyword>
<dbReference type="KEGG" id="ant:Arnit_2379"/>
<dbReference type="eggNOG" id="COG3706">
    <property type="taxonomic scope" value="Bacteria"/>
</dbReference>
<keyword evidence="6 8" id="KW-0472">Membrane</keyword>
<dbReference type="PROSITE" id="PS50887">
    <property type="entry name" value="GGDEF"/>
    <property type="match status" value="1"/>
</dbReference>
<dbReference type="GO" id="GO:0043709">
    <property type="term" value="P:cell adhesion involved in single-species biofilm formation"/>
    <property type="evidence" value="ECO:0007669"/>
    <property type="project" value="TreeGrafter"/>
</dbReference>
<evidence type="ECO:0000256" key="7">
    <source>
        <dbReference type="ARBA" id="ARBA00034247"/>
    </source>
</evidence>